<feature type="compositionally biased region" description="Low complexity" evidence="1">
    <location>
        <begin position="96"/>
        <end position="109"/>
    </location>
</feature>
<dbReference type="GeneID" id="81622624"/>
<protein>
    <submittedName>
        <fullName evidence="2">Uncharacterized protein</fullName>
    </submittedName>
</protein>
<feature type="compositionally biased region" description="Polar residues" evidence="1">
    <location>
        <begin position="84"/>
        <end position="95"/>
    </location>
</feature>
<reference evidence="2" key="1">
    <citation type="submission" date="2022-12" db="EMBL/GenBank/DDBJ databases">
        <authorList>
            <person name="Petersen C."/>
        </authorList>
    </citation>
    <scope>NUCLEOTIDE SEQUENCE</scope>
    <source>
        <strain evidence="2">IBT 30728</strain>
    </source>
</reference>
<comment type="caution">
    <text evidence="2">The sequence shown here is derived from an EMBL/GenBank/DDBJ whole genome shotgun (WGS) entry which is preliminary data.</text>
</comment>
<feature type="region of interest" description="Disordered" evidence="1">
    <location>
        <begin position="84"/>
        <end position="125"/>
    </location>
</feature>
<evidence type="ECO:0000313" key="3">
    <source>
        <dbReference type="Proteomes" id="UP001148312"/>
    </source>
</evidence>
<accession>A0A9W9XFB9</accession>
<dbReference type="Proteomes" id="UP001148312">
    <property type="component" value="Unassembled WGS sequence"/>
</dbReference>
<keyword evidence="3" id="KW-1185">Reference proteome</keyword>
<gene>
    <name evidence="2" type="ORF">N7539_002772</name>
</gene>
<reference evidence="2" key="2">
    <citation type="journal article" date="2023" name="IMA Fungus">
        <title>Comparative genomic study of the Penicillium genus elucidates a diverse pangenome and 15 lateral gene transfer events.</title>
        <authorList>
            <person name="Petersen C."/>
            <person name="Sorensen T."/>
            <person name="Nielsen M.R."/>
            <person name="Sondergaard T.E."/>
            <person name="Sorensen J.L."/>
            <person name="Fitzpatrick D.A."/>
            <person name="Frisvad J.C."/>
            <person name="Nielsen K.L."/>
        </authorList>
    </citation>
    <scope>NUCLEOTIDE SEQUENCE</scope>
    <source>
        <strain evidence="2">IBT 30728</strain>
    </source>
</reference>
<name>A0A9W9XFB9_9EURO</name>
<evidence type="ECO:0000313" key="2">
    <source>
        <dbReference type="EMBL" id="KAJ5491205.1"/>
    </source>
</evidence>
<dbReference type="EMBL" id="JAPWDQ010000003">
    <property type="protein sequence ID" value="KAJ5491205.1"/>
    <property type="molecule type" value="Genomic_DNA"/>
</dbReference>
<proteinExistence type="predicted"/>
<dbReference type="RefSeq" id="XP_056792334.1">
    <property type="nucleotide sequence ID" value="XM_056932375.1"/>
</dbReference>
<evidence type="ECO:0000256" key="1">
    <source>
        <dbReference type="SAM" id="MobiDB-lite"/>
    </source>
</evidence>
<sequence>MSMNSLFLQQNCDYSLKHCNWLGVEGGNCAQKFCFGGTYDPSVLDDNASECVASGSAAHPTYYPYASVMSGFCSNVAGPASTPATMTMTDGQTGSPANATPNPTAGNATMRPATDTSGVGPTSSAASSSQLVCSVHSVSSSSTDPYHSMGSMVANPYTEDISGISPASLEIVSLGALRIVFDGFRKRIDETDGFVRKSAEHALRRYFSSERSHPDILTKLSVL</sequence>
<dbReference type="AlphaFoldDB" id="A0A9W9XFB9"/>
<organism evidence="2 3">
    <name type="scientific">Penicillium diatomitis</name>
    <dbReference type="NCBI Taxonomy" id="2819901"/>
    <lineage>
        <taxon>Eukaryota</taxon>
        <taxon>Fungi</taxon>
        <taxon>Dikarya</taxon>
        <taxon>Ascomycota</taxon>
        <taxon>Pezizomycotina</taxon>
        <taxon>Eurotiomycetes</taxon>
        <taxon>Eurotiomycetidae</taxon>
        <taxon>Eurotiales</taxon>
        <taxon>Aspergillaceae</taxon>
        <taxon>Penicillium</taxon>
    </lineage>
</organism>